<dbReference type="Proteomes" id="UP001295684">
    <property type="component" value="Unassembled WGS sequence"/>
</dbReference>
<proteinExistence type="predicted"/>
<evidence type="ECO:0000313" key="2">
    <source>
        <dbReference type="Proteomes" id="UP001295684"/>
    </source>
</evidence>
<evidence type="ECO:0000313" key="1">
    <source>
        <dbReference type="EMBL" id="CAI2368807.1"/>
    </source>
</evidence>
<comment type="caution">
    <text evidence="1">The sequence shown here is derived from an EMBL/GenBank/DDBJ whole genome shotgun (WGS) entry which is preliminary data.</text>
</comment>
<accession>A0AAD1UHM0</accession>
<keyword evidence="2" id="KW-1185">Reference proteome</keyword>
<reference evidence="1" key="1">
    <citation type="submission" date="2023-07" db="EMBL/GenBank/DDBJ databases">
        <authorList>
            <consortium name="AG Swart"/>
            <person name="Singh M."/>
            <person name="Singh A."/>
            <person name="Seah K."/>
            <person name="Emmerich C."/>
        </authorList>
    </citation>
    <scope>NUCLEOTIDE SEQUENCE</scope>
    <source>
        <strain evidence="1">DP1</strain>
    </source>
</reference>
<name>A0AAD1UHM0_EUPCR</name>
<organism evidence="1 2">
    <name type="scientific">Euplotes crassus</name>
    <dbReference type="NCBI Taxonomy" id="5936"/>
    <lineage>
        <taxon>Eukaryota</taxon>
        <taxon>Sar</taxon>
        <taxon>Alveolata</taxon>
        <taxon>Ciliophora</taxon>
        <taxon>Intramacronucleata</taxon>
        <taxon>Spirotrichea</taxon>
        <taxon>Hypotrichia</taxon>
        <taxon>Euplotida</taxon>
        <taxon>Euplotidae</taxon>
        <taxon>Moneuplotes</taxon>
    </lineage>
</organism>
<gene>
    <name evidence="1" type="ORF">ECRASSUSDP1_LOCUS10103</name>
</gene>
<protein>
    <submittedName>
        <fullName evidence="1">Uncharacterized protein</fullName>
    </submittedName>
</protein>
<sequence>MNCDSPCGSTTNQFTKGFKRSNNWKEFKETKACGGLNITLVDTHYKSVSDGHEIKTKKLKQGDLTPNDSKQLTTKSINPQFQNFQYDFNKLSQKPKILQNKRRWRIINKTGNDKAEKDSNLIMIHSLVRGREKVKFERLNNTTSFQKLNQDLERVQKCIQSPKGEDKSRQNKRILKPVLSETCSRFN</sequence>
<dbReference type="AlphaFoldDB" id="A0AAD1UHM0"/>
<dbReference type="EMBL" id="CAMPGE010009948">
    <property type="protein sequence ID" value="CAI2368807.1"/>
    <property type="molecule type" value="Genomic_DNA"/>
</dbReference>